<protein>
    <submittedName>
        <fullName evidence="2">Uncharacterized protein (TIGR03086 family)</fullName>
    </submittedName>
</protein>
<evidence type="ECO:0000259" key="1">
    <source>
        <dbReference type="Pfam" id="PF11716"/>
    </source>
</evidence>
<evidence type="ECO:0000313" key="2">
    <source>
        <dbReference type="EMBL" id="RZS32215.1"/>
    </source>
</evidence>
<dbReference type="InterPro" id="IPR024344">
    <property type="entry name" value="MDMPI_metal-binding"/>
</dbReference>
<dbReference type="EMBL" id="SGWQ01000013">
    <property type="protein sequence ID" value="RZS32215.1"/>
    <property type="molecule type" value="Genomic_DNA"/>
</dbReference>
<name>A0A4Q7KDD7_9PSEU</name>
<dbReference type="AlphaFoldDB" id="A0A4Q7KDD7"/>
<dbReference type="NCBIfam" id="TIGR03083">
    <property type="entry name" value="maleylpyruvate isomerase family mycothiol-dependent enzyme"/>
    <property type="match status" value="1"/>
</dbReference>
<dbReference type="GO" id="GO:0046872">
    <property type="term" value="F:metal ion binding"/>
    <property type="evidence" value="ECO:0007669"/>
    <property type="project" value="InterPro"/>
</dbReference>
<keyword evidence="3" id="KW-1185">Reference proteome</keyword>
<gene>
    <name evidence="2" type="ORF">EV193_11358</name>
</gene>
<sequence>MTTSTVDLLERAYAGTAKVLAIAPLGALAAPSPCDGWTVADVANHLVSALDVFARVAEGQEVDFDAEERDHLGDDPAGAFDTAAARCLAAFGRPGVLTTEFAFPFGPTPGLVIATISMQEALVHGWDIATGAEIGYEPDADVIAAVAEFNADSGAGMDGMFDPAVPVSAGASPFTALLAKLGRPAANS</sequence>
<dbReference type="OrthoDB" id="5185819at2"/>
<accession>A0A4Q7KDD7</accession>
<feature type="domain" description="Mycothiol-dependent maleylpyruvate isomerase metal-binding" evidence="1">
    <location>
        <begin position="20"/>
        <end position="129"/>
    </location>
</feature>
<dbReference type="RefSeq" id="WP_130348034.1">
    <property type="nucleotide sequence ID" value="NZ_SGWQ01000013.1"/>
</dbReference>
<dbReference type="Proteomes" id="UP000294257">
    <property type="component" value="Unassembled WGS sequence"/>
</dbReference>
<reference evidence="2 3" key="1">
    <citation type="submission" date="2019-02" db="EMBL/GenBank/DDBJ databases">
        <title>Genomic Encyclopedia of Type Strains, Phase IV (KMG-IV): sequencing the most valuable type-strain genomes for metagenomic binning, comparative biology and taxonomic classification.</title>
        <authorList>
            <person name="Goeker M."/>
        </authorList>
    </citation>
    <scope>NUCLEOTIDE SEQUENCE [LARGE SCALE GENOMIC DNA]</scope>
    <source>
        <strain evidence="2 3">DSM 101727</strain>
    </source>
</reference>
<evidence type="ECO:0000313" key="3">
    <source>
        <dbReference type="Proteomes" id="UP000294257"/>
    </source>
</evidence>
<dbReference type="InterPro" id="IPR034660">
    <property type="entry name" value="DinB/YfiT-like"/>
</dbReference>
<proteinExistence type="predicted"/>
<dbReference type="Pfam" id="PF11716">
    <property type="entry name" value="MDMPI_N"/>
    <property type="match status" value="1"/>
</dbReference>
<dbReference type="Gene3D" id="1.20.120.450">
    <property type="entry name" value="dinb family like domain"/>
    <property type="match status" value="1"/>
</dbReference>
<dbReference type="InterPro" id="IPR017517">
    <property type="entry name" value="Maleyloyr_isom"/>
</dbReference>
<dbReference type="InterPro" id="IPR017520">
    <property type="entry name" value="CHP03086"/>
</dbReference>
<dbReference type="SUPFAM" id="SSF109854">
    <property type="entry name" value="DinB/YfiT-like putative metalloenzymes"/>
    <property type="match status" value="1"/>
</dbReference>
<comment type="caution">
    <text evidence="2">The sequence shown here is derived from an EMBL/GenBank/DDBJ whole genome shotgun (WGS) entry which is preliminary data.</text>
</comment>
<dbReference type="NCBIfam" id="TIGR03086">
    <property type="entry name" value="TIGR03086 family metal-binding protein"/>
    <property type="match status" value="1"/>
</dbReference>
<organism evidence="2 3">
    <name type="scientific">Herbihabitans rhizosphaerae</name>
    <dbReference type="NCBI Taxonomy" id="1872711"/>
    <lineage>
        <taxon>Bacteria</taxon>
        <taxon>Bacillati</taxon>
        <taxon>Actinomycetota</taxon>
        <taxon>Actinomycetes</taxon>
        <taxon>Pseudonocardiales</taxon>
        <taxon>Pseudonocardiaceae</taxon>
        <taxon>Herbihabitans</taxon>
    </lineage>
</organism>